<dbReference type="InterPro" id="IPR027417">
    <property type="entry name" value="P-loop_NTPase"/>
</dbReference>
<proteinExistence type="predicted"/>
<dbReference type="Proteomes" id="UP001305220">
    <property type="component" value="Chromosome"/>
</dbReference>
<reference evidence="1" key="1">
    <citation type="submission" date="2023-09" db="EMBL/GenBank/DDBJ databases">
        <title>Arcobacter tbilisiensis sp. nov. isolated from chicken meat in Tbilisi, Georgia.</title>
        <authorList>
            <person name="Matthias R."/>
            <person name="Zautner A.E."/>
        </authorList>
    </citation>
    <scope>NUCLEOTIDE SEQUENCE</scope>
    <source>
        <strain evidence="1">LEO 62</strain>
    </source>
</reference>
<dbReference type="RefSeq" id="WP_390870708.1">
    <property type="nucleotide sequence ID" value="NZ_CP128652.1"/>
</dbReference>
<dbReference type="CDD" id="cd01983">
    <property type="entry name" value="SIMIBI"/>
    <property type="match status" value="1"/>
</dbReference>
<dbReference type="Gene3D" id="3.40.50.300">
    <property type="entry name" value="P-loop containing nucleotide triphosphate hydrolases"/>
    <property type="match status" value="1"/>
</dbReference>
<protein>
    <recommendedName>
        <fullName evidence="2">ParA family protein</fullName>
    </recommendedName>
</protein>
<name>A0AA96IJD5_9BACT</name>
<dbReference type="SUPFAM" id="SSF52540">
    <property type="entry name" value="P-loop containing nucleoside triphosphate hydrolases"/>
    <property type="match status" value="1"/>
</dbReference>
<accession>A0AA96IJD5</accession>
<sequence length="266" mass="30520">MKKENLTNVHIVCMTKGGVGKSTFTSPLSTMLYLNNPEKKINIFELDDFNEAQKVKSSFINHQTLKLKSTEMIIDEVQYHSLSDSSLINIIDAGGGADTKIVLAKLKEIELKNSNYYLPLNTDIDQIKNIKDTINLILEFDKCANINLVLNKCKKMDKDVIEEQFLNIYGDPDFDVPCQLDNLKVNNIFFVPETNVFTLLKSHYKVALLDSYLSSKDLIENIVQYHQEWRQKGGVELFKANNKRLRFAKMVIKLIDDLEPIRKALL</sequence>
<dbReference type="AlphaFoldDB" id="A0AA96IJD5"/>
<evidence type="ECO:0000313" key="1">
    <source>
        <dbReference type="EMBL" id="WNL34173.1"/>
    </source>
</evidence>
<dbReference type="EMBL" id="CP134856">
    <property type="protein sequence ID" value="WNL34173.1"/>
    <property type="molecule type" value="Genomic_DNA"/>
</dbReference>
<organism evidence="1">
    <name type="scientific">Arcobacter cryaerophilus gv. pseudocryaerophilus</name>
    <dbReference type="NCBI Taxonomy" id="2933791"/>
    <lineage>
        <taxon>Bacteria</taxon>
        <taxon>Pseudomonadati</taxon>
        <taxon>Campylobacterota</taxon>
        <taxon>Epsilonproteobacteria</taxon>
        <taxon>Campylobacterales</taxon>
        <taxon>Arcobacteraceae</taxon>
        <taxon>Aliarcobacter</taxon>
    </lineage>
</organism>
<evidence type="ECO:0008006" key="2">
    <source>
        <dbReference type="Google" id="ProtNLM"/>
    </source>
</evidence>
<gene>
    <name evidence="1" type="ORF">RMP68_00865</name>
</gene>